<evidence type="ECO:0000313" key="2">
    <source>
        <dbReference type="Proteomes" id="UP000230282"/>
    </source>
</evidence>
<proteinExistence type="predicted"/>
<gene>
    <name evidence="1" type="ORF">CVP04_03615</name>
</gene>
<keyword evidence="2" id="KW-1185">Reference proteome</keyword>
<dbReference type="Proteomes" id="UP000230282">
    <property type="component" value="Unassembled WGS sequence"/>
</dbReference>
<sequence>MMHYRGMITLTLLLLLSSFVLLSLLFFDDVLRLHLGITAQRKSYLAHNLPLQRISYEQKKTICQTLGLDNDNKSERMIFENGEENDRTSDFLWCKRIFLLKSTPKKALYEGEFDLYIDERALPALRAKLEFPASNAATDRNDHFYWFDAEQSEWEINGNINAVVVAQGDLTLSGKGKISGAVITKGVLKKADAVQLVYRKATVSEMWRAFSYWQLAEKSWYDFNPL</sequence>
<name>A0A2M8RX62_9PAST</name>
<dbReference type="Pfam" id="PF10833">
    <property type="entry name" value="DUF2572"/>
    <property type="match status" value="1"/>
</dbReference>
<dbReference type="AlphaFoldDB" id="A0A2M8RX62"/>
<comment type="caution">
    <text evidence="1">The sequence shown here is derived from an EMBL/GenBank/DDBJ whole genome shotgun (WGS) entry which is preliminary data.</text>
</comment>
<protein>
    <submittedName>
        <fullName evidence="1">DUF2572 domain-containing protein</fullName>
    </submittedName>
</protein>
<organism evidence="1 2">
    <name type="scientific">Caviibacterium pharyngocola</name>
    <dbReference type="NCBI Taxonomy" id="28159"/>
    <lineage>
        <taxon>Bacteria</taxon>
        <taxon>Pseudomonadati</taxon>
        <taxon>Pseudomonadota</taxon>
        <taxon>Gammaproteobacteria</taxon>
        <taxon>Pasteurellales</taxon>
        <taxon>Pasteurellaceae</taxon>
        <taxon>Caviibacterium</taxon>
    </lineage>
</organism>
<dbReference type="InterPro" id="IPR022543">
    <property type="entry name" value="DUF2572"/>
</dbReference>
<dbReference type="OrthoDB" id="5686653at2"/>
<accession>A0A2M8RX62</accession>
<evidence type="ECO:0000313" key="1">
    <source>
        <dbReference type="EMBL" id="PJG83470.1"/>
    </source>
</evidence>
<dbReference type="EMBL" id="PHGZ01000007">
    <property type="protein sequence ID" value="PJG83470.1"/>
    <property type="molecule type" value="Genomic_DNA"/>
</dbReference>
<reference evidence="1 2" key="1">
    <citation type="submission" date="2017-11" db="EMBL/GenBank/DDBJ databases">
        <title>Reclassification of Bisgaard taxon 5 as Caviibacterium pharyngocola gen. nov., sp. nov.</title>
        <authorList>
            <person name="Christensen H."/>
        </authorList>
    </citation>
    <scope>NUCLEOTIDE SEQUENCE [LARGE SCALE GENOMIC DNA]</scope>
    <source>
        <strain evidence="1 2">7_3</strain>
    </source>
</reference>